<feature type="region of interest" description="Disordered" evidence="2">
    <location>
        <begin position="100"/>
        <end position="134"/>
    </location>
</feature>
<protein>
    <submittedName>
        <fullName evidence="3">Uncharacterized protein</fullName>
    </submittedName>
</protein>
<sequence>MAQLLVRSGHKPVCTAKWNSPPNQKESIRIEELVEKIANLKDQGLTAAGIAWSFIKRRIQPLQERSVPGYLYKGPEDPSRLKEDLTHDEILERVGKFLTGVHSEPKTPPEYSATNSPPSEHIALYHSPPPLPEHLTADQMTEAEISGSKELISQRAKAAAQSSSGSKRPVEEGRLQVQVPKKSRTVAKVRMCHASEDKMPGCLPMTLVTTSSGTGHQLGTARQLFPQASSPISGLSTTDPLLLEGGMQIEDPRDETEHSRIVPKASNTDPLLSAGMQIKPPLQDLQGPSPDVIPLGSLCFEFKQYKKKPVSIAAAPPMMTAAVLPSSAEASQHLTISVVHELGTRPSDNVSASEDKMPEGLPTLVAKSEGEVLNQILNSALLKQTNQLLTRAESAEAKLAEKQERSAKLRTCHLAVLAVLEKQINSLKEENTKISTSLKEHAQTETILKEQLTNQMDCCKHAINQLREAQNTRKETYSQFLTSIQEIQTLNRSLAEAEEDKEKIKEAATPILKLVSRLSENQASTPFLDQLREVPGLIRVYCKKAARVCTSRVLGTVRAYYPGLDLTRVGEGKPKDCSAEDFASHIVAMEPVADSLIESFTL</sequence>
<accession>A0A811SNF3</accession>
<gene>
    <name evidence="3" type="ORF">NCGR_LOCUS66868</name>
</gene>
<dbReference type="Proteomes" id="UP000604825">
    <property type="component" value="Unassembled WGS sequence"/>
</dbReference>
<feature type="compositionally biased region" description="Low complexity" evidence="2">
    <location>
        <begin position="153"/>
        <end position="167"/>
    </location>
</feature>
<dbReference type="PANTHER" id="PTHR33026:SF7">
    <property type="entry name" value="OS03G0100275 PROTEIN"/>
    <property type="match status" value="1"/>
</dbReference>
<name>A0A811SNF3_9POAL</name>
<feature type="coiled-coil region" evidence="1">
    <location>
        <begin position="382"/>
        <end position="507"/>
    </location>
</feature>
<feature type="region of interest" description="Disordered" evidence="2">
    <location>
        <begin position="150"/>
        <end position="173"/>
    </location>
</feature>
<evidence type="ECO:0000313" key="3">
    <source>
        <dbReference type="EMBL" id="CAD6342765.1"/>
    </source>
</evidence>
<comment type="caution">
    <text evidence="3">The sequence shown here is derived from an EMBL/GenBank/DDBJ whole genome shotgun (WGS) entry which is preliminary data.</text>
</comment>
<dbReference type="EMBL" id="CAJGYO010000600">
    <property type="protein sequence ID" value="CAD6342765.1"/>
    <property type="molecule type" value="Genomic_DNA"/>
</dbReference>
<keyword evidence="4" id="KW-1185">Reference proteome</keyword>
<organism evidence="3 4">
    <name type="scientific">Miscanthus lutarioriparius</name>
    <dbReference type="NCBI Taxonomy" id="422564"/>
    <lineage>
        <taxon>Eukaryota</taxon>
        <taxon>Viridiplantae</taxon>
        <taxon>Streptophyta</taxon>
        <taxon>Embryophyta</taxon>
        <taxon>Tracheophyta</taxon>
        <taxon>Spermatophyta</taxon>
        <taxon>Magnoliopsida</taxon>
        <taxon>Liliopsida</taxon>
        <taxon>Poales</taxon>
        <taxon>Poaceae</taxon>
        <taxon>PACMAD clade</taxon>
        <taxon>Panicoideae</taxon>
        <taxon>Andropogonodae</taxon>
        <taxon>Andropogoneae</taxon>
        <taxon>Saccharinae</taxon>
        <taxon>Miscanthus</taxon>
    </lineage>
</organism>
<dbReference type="PANTHER" id="PTHR33026">
    <property type="entry name" value="OS06G0360600 PROTEIN"/>
    <property type="match status" value="1"/>
</dbReference>
<evidence type="ECO:0000313" key="4">
    <source>
        <dbReference type="Proteomes" id="UP000604825"/>
    </source>
</evidence>
<proteinExistence type="predicted"/>
<reference evidence="3" key="1">
    <citation type="submission" date="2020-10" db="EMBL/GenBank/DDBJ databases">
        <authorList>
            <person name="Han B."/>
            <person name="Lu T."/>
            <person name="Zhao Q."/>
            <person name="Huang X."/>
            <person name="Zhao Y."/>
        </authorList>
    </citation>
    <scope>NUCLEOTIDE SEQUENCE</scope>
</reference>
<dbReference type="AlphaFoldDB" id="A0A811SNF3"/>
<evidence type="ECO:0000256" key="1">
    <source>
        <dbReference type="SAM" id="Coils"/>
    </source>
</evidence>
<evidence type="ECO:0000256" key="2">
    <source>
        <dbReference type="SAM" id="MobiDB-lite"/>
    </source>
</evidence>
<keyword evidence="1" id="KW-0175">Coiled coil</keyword>